<keyword evidence="4" id="KW-0472">Membrane</keyword>
<dbReference type="KEGG" id="thas:C6Y53_05790"/>
<name>A0A2S0MN10_9RHOB</name>
<dbReference type="CDD" id="cd13603">
    <property type="entry name" value="PBP2_TRAP_Siap_TeaA_like"/>
    <property type="match status" value="1"/>
</dbReference>
<dbReference type="NCBIfam" id="NF037995">
    <property type="entry name" value="TRAP_S1"/>
    <property type="match status" value="1"/>
</dbReference>
<dbReference type="InterPro" id="IPR038404">
    <property type="entry name" value="TRAP_DctP_sf"/>
</dbReference>
<dbReference type="Gene3D" id="3.40.190.170">
    <property type="entry name" value="Bacterial extracellular solute-binding protein, family 7"/>
    <property type="match status" value="1"/>
</dbReference>
<sequence>MSSSSRNCRNRPWARSFGANCAAPDPLRQVVTRLSNTRQYAARRGRKHNGERERRVLREETRMNRKNWVSALAIGVTFAASAAAATTLKVAAITPEGSVWSQQAVDFMNKVRETGADIEFEFFPNGQLGNQPDTLKGMLSGRVDIWIGAMPFLAAVTPEVTLFTMPYAFDSIDEVKCVVPRMKAPTAELAGNKYKLLAVAPVGVQDIAAAEPIQSPADLAGQKVRVAPLPSTMAFFGSVGATAQPLPGAETASALQTGLVEAVDLAPAFLVVTGSHQIARYHTPTNHNYNVGAYAISMRTWAKLDDAQKAALIKVGDEMDFAQQVDDLVAFDRQMLAKGAADGMETVTLSAEDNDAWRQAGLAVWDKVLADMPGDISAFRATFDAAKSDCK</sequence>
<dbReference type="GO" id="GO:0042597">
    <property type="term" value="C:periplasmic space"/>
    <property type="evidence" value="ECO:0007669"/>
    <property type="project" value="UniProtKB-SubCell"/>
</dbReference>
<keyword evidence="2" id="KW-0732">Signal</keyword>
<dbReference type="PANTHER" id="PTHR33376:SF4">
    <property type="entry name" value="SIALIC ACID-BINDING PERIPLASMIC PROTEIN SIAP"/>
    <property type="match status" value="1"/>
</dbReference>
<dbReference type="Proteomes" id="UP000237655">
    <property type="component" value="Chromosome"/>
</dbReference>
<organism evidence="5 6">
    <name type="scientific">Pukyongiella litopenaei</name>
    <dbReference type="NCBI Taxonomy" id="2605946"/>
    <lineage>
        <taxon>Bacteria</taxon>
        <taxon>Pseudomonadati</taxon>
        <taxon>Pseudomonadota</taxon>
        <taxon>Alphaproteobacteria</taxon>
        <taxon>Rhodobacterales</taxon>
        <taxon>Paracoccaceae</taxon>
        <taxon>Pukyongiella</taxon>
    </lineage>
</organism>
<evidence type="ECO:0000256" key="1">
    <source>
        <dbReference type="ARBA" id="ARBA00004418"/>
    </source>
</evidence>
<dbReference type="PANTHER" id="PTHR33376">
    <property type="match status" value="1"/>
</dbReference>
<dbReference type="InterPro" id="IPR018389">
    <property type="entry name" value="DctP_fam"/>
</dbReference>
<dbReference type="EMBL" id="CP027665">
    <property type="protein sequence ID" value="AVO37272.1"/>
    <property type="molecule type" value="Genomic_DNA"/>
</dbReference>
<keyword evidence="4" id="KW-0812">Transmembrane</keyword>
<dbReference type="GO" id="GO:0055085">
    <property type="term" value="P:transmembrane transport"/>
    <property type="evidence" value="ECO:0007669"/>
    <property type="project" value="InterPro"/>
</dbReference>
<protein>
    <submittedName>
        <fullName evidence="5">TRAP transporter substrate-binding protein</fullName>
    </submittedName>
</protein>
<keyword evidence="3" id="KW-0574">Periplasm</keyword>
<keyword evidence="4" id="KW-1133">Transmembrane helix</keyword>
<dbReference type="SUPFAM" id="SSF53850">
    <property type="entry name" value="Periplasmic binding protein-like II"/>
    <property type="match status" value="1"/>
</dbReference>
<comment type="subcellular location">
    <subcellularLocation>
        <location evidence="1">Periplasm</location>
    </subcellularLocation>
</comment>
<proteinExistence type="predicted"/>
<evidence type="ECO:0000313" key="5">
    <source>
        <dbReference type="EMBL" id="AVO37272.1"/>
    </source>
</evidence>
<evidence type="ECO:0000256" key="4">
    <source>
        <dbReference type="SAM" id="Phobius"/>
    </source>
</evidence>
<dbReference type="Pfam" id="PF03480">
    <property type="entry name" value="DctP"/>
    <property type="match status" value="1"/>
</dbReference>
<keyword evidence="6" id="KW-1185">Reference proteome</keyword>
<evidence type="ECO:0000256" key="2">
    <source>
        <dbReference type="ARBA" id="ARBA00022729"/>
    </source>
</evidence>
<evidence type="ECO:0000256" key="3">
    <source>
        <dbReference type="ARBA" id="ARBA00022764"/>
    </source>
</evidence>
<dbReference type="AlphaFoldDB" id="A0A2S0MN10"/>
<gene>
    <name evidence="5" type="ORF">C6Y53_05790</name>
</gene>
<evidence type="ECO:0000313" key="6">
    <source>
        <dbReference type="Proteomes" id="UP000237655"/>
    </source>
</evidence>
<accession>A0A2S0MN10</accession>
<feature type="transmembrane region" description="Helical" evidence="4">
    <location>
        <begin position="68"/>
        <end position="88"/>
    </location>
</feature>
<reference evidence="6" key="1">
    <citation type="submission" date="2018-03" db="EMBL/GenBank/DDBJ databases">
        <title>Genomic analysis of the strain SH-1 isolated from shrimp intestine.</title>
        <authorList>
            <person name="Kim Y.-S."/>
            <person name="Kim S.-E."/>
            <person name="Kim K.-H."/>
        </authorList>
    </citation>
    <scope>NUCLEOTIDE SEQUENCE [LARGE SCALE GENOMIC DNA]</scope>
    <source>
        <strain evidence="6">SH-1</strain>
    </source>
</reference>